<feature type="compositionally biased region" description="Polar residues" evidence="1">
    <location>
        <begin position="1"/>
        <end position="11"/>
    </location>
</feature>
<sequence length="109" mass="12950">MPIDLSTNFKTQTRRKPCQSSTAEMQFLTSGSLHGPKILNYREFKSNGTQSQQQRRKRETQNHFLFPQQTHSTKSVKTYGGIRRNLRMTLRRCTRISSRVRWYTTHLQM</sequence>
<keyword evidence="3" id="KW-1185">Reference proteome</keyword>
<name>A0A8X6U7C4_NEPPI</name>
<evidence type="ECO:0000256" key="1">
    <source>
        <dbReference type="SAM" id="MobiDB-lite"/>
    </source>
</evidence>
<organism evidence="2 3">
    <name type="scientific">Nephila pilipes</name>
    <name type="common">Giant wood spider</name>
    <name type="synonym">Nephila maculata</name>
    <dbReference type="NCBI Taxonomy" id="299642"/>
    <lineage>
        <taxon>Eukaryota</taxon>
        <taxon>Metazoa</taxon>
        <taxon>Ecdysozoa</taxon>
        <taxon>Arthropoda</taxon>
        <taxon>Chelicerata</taxon>
        <taxon>Arachnida</taxon>
        <taxon>Araneae</taxon>
        <taxon>Araneomorphae</taxon>
        <taxon>Entelegynae</taxon>
        <taxon>Araneoidea</taxon>
        <taxon>Nephilidae</taxon>
        <taxon>Nephila</taxon>
    </lineage>
</organism>
<gene>
    <name evidence="2" type="ORF">NPIL_324381</name>
</gene>
<reference evidence="2" key="1">
    <citation type="submission" date="2020-08" db="EMBL/GenBank/DDBJ databases">
        <title>Multicomponent nature underlies the extraordinary mechanical properties of spider dragline silk.</title>
        <authorList>
            <person name="Kono N."/>
            <person name="Nakamura H."/>
            <person name="Mori M."/>
            <person name="Yoshida Y."/>
            <person name="Ohtoshi R."/>
            <person name="Malay A.D."/>
            <person name="Moran D.A.P."/>
            <person name="Tomita M."/>
            <person name="Numata K."/>
            <person name="Arakawa K."/>
        </authorList>
    </citation>
    <scope>NUCLEOTIDE SEQUENCE</scope>
</reference>
<evidence type="ECO:0000313" key="2">
    <source>
        <dbReference type="EMBL" id="GFT99578.1"/>
    </source>
</evidence>
<proteinExistence type="predicted"/>
<feature type="region of interest" description="Disordered" evidence="1">
    <location>
        <begin position="1"/>
        <end position="22"/>
    </location>
</feature>
<dbReference type="Proteomes" id="UP000887013">
    <property type="component" value="Unassembled WGS sequence"/>
</dbReference>
<dbReference type="AlphaFoldDB" id="A0A8X6U7C4"/>
<accession>A0A8X6U7C4</accession>
<evidence type="ECO:0000313" key="3">
    <source>
        <dbReference type="Proteomes" id="UP000887013"/>
    </source>
</evidence>
<protein>
    <submittedName>
        <fullName evidence="2">Uncharacterized protein</fullName>
    </submittedName>
</protein>
<dbReference type="EMBL" id="BMAW01026952">
    <property type="protein sequence ID" value="GFT99578.1"/>
    <property type="molecule type" value="Genomic_DNA"/>
</dbReference>
<comment type="caution">
    <text evidence="2">The sequence shown here is derived from an EMBL/GenBank/DDBJ whole genome shotgun (WGS) entry which is preliminary data.</text>
</comment>